<comment type="caution">
    <text evidence="1">The sequence shown here is derived from an EMBL/GenBank/DDBJ whole genome shotgun (WGS) entry which is preliminary data.</text>
</comment>
<proteinExistence type="predicted"/>
<dbReference type="RefSeq" id="WP_094282341.1">
    <property type="nucleotide sequence ID" value="NZ_BMKM01000005.1"/>
</dbReference>
<dbReference type="SUPFAM" id="SSF53795">
    <property type="entry name" value="PEP carboxykinase-like"/>
    <property type="match status" value="1"/>
</dbReference>
<protein>
    <submittedName>
        <fullName evidence="1">Uncharacterized protein</fullName>
    </submittedName>
</protein>
<dbReference type="EMBL" id="BMKM01000005">
    <property type="protein sequence ID" value="GGE24082.1"/>
    <property type="molecule type" value="Genomic_DNA"/>
</dbReference>
<sequence>MKEFQIRPRISFNYYKIAEHSICIIDRIGIDLDKALPSFIPFKTQEPKLGPNLLSIDITDSQCNLKGLKLSLLSDISVVWQQRFRFEESTDSYFTSIQAEKSENMWIMKSSKDFAYSSIHLNLDEIYMNTKLSWLIMVSFSQACLNSRTVIIHASVVIKGDMGFAFLGKSGTGKSTHSNLWLSHIEGTELLNDDSPAVRVFQNGEIYIYGTPWSGKTICYNNRKVKLFSITRLEQSPNLRFNWLKGAQALLSIFPSANALRWDNILYPQMLNIMEYIVKNIPIAHFKCTPKGDSAILHNLKLLDGKVD</sequence>
<reference evidence="1" key="2">
    <citation type="submission" date="2020-09" db="EMBL/GenBank/DDBJ databases">
        <authorList>
            <person name="Sun Q."/>
            <person name="Zhou Y."/>
        </authorList>
    </citation>
    <scope>NUCLEOTIDE SEQUENCE</scope>
    <source>
        <strain evidence="1">CGMCC 1.15966</strain>
    </source>
</reference>
<evidence type="ECO:0000313" key="2">
    <source>
        <dbReference type="Proteomes" id="UP000614460"/>
    </source>
</evidence>
<gene>
    <name evidence="1" type="ORF">GCM10011516_22150</name>
</gene>
<reference evidence="1" key="1">
    <citation type="journal article" date="2014" name="Int. J. Syst. Evol. Microbiol.">
        <title>Complete genome sequence of Corynebacterium casei LMG S-19264T (=DSM 44701T), isolated from a smear-ripened cheese.</title>
        <authorList>
            <consortium name="US DOE Joint Genome Institute (JGI-PGF)"/>
            <person name="Walter F."/>
            <person name="Albersmeier A."/>
            <person name="Kalinowski J."/>
            <person name="Ruckert C."/>
        </authorList>
    </citation>
    <scope>NUCLEOTIDE SEQUENCE</scope>
    <source>
        <strain evidence="1">CGMCC 1.15966</strain>
    </source>
</reference>
<evidence type="ECO:0000313" key="1">
    <source>
        <dbReference type="EMBL" id="GGE24082.1"/>
    </source>
</evidence>
<keyword evidence="2" id="KW-1185">Reference proteome</keyword>
<dbReference type="InterPro" id="IPR027417">
    <property type="entry name" value="P-loop_NTPase"/>
</dbReference>
<dbReference type="Proteomes" id="UP000614460">
    <property type="component" value="Unassembled WGS sequence"/>
</dbReference>
<dbReference type="AlphaFoldDB" id="A0A8H9G1P5"/>
<accession>A0A8H9G1P5</accession>
<name>A0A8H9G1P5_9SPHI</name>
<organism evidence="1 2">
    <name type="scientific">Sphingobacterium cellulitidis</name>
    <dbReference type="NCBI Taxonomy" id="1768011"/>
    <lineage>
        <taxon>Bacteria</taxon>
        <taxon>Pseudomonadati</taxon>
        <taxon>Bacteroidota</taxon>
        <taxon>Sphingobacteriia</taxon>
        <taxon>Sphingobacteriales</taxon>
        <taxon>Sphingobacteriaceae</taxon>
        <taxon>Sphingobacterium</taxon>
    </lineage>
</organism>
<dbReference type="Gene3D" id="3.40.50.300">
    <property type="entry name" value="P-loop containing nucleotide triphosphate hydrolases"/>
    <property type="match status" value="1"/>
</dbReference>